<feature type="compositionally biased region" description="Polar residues" evidence="1">
    <location>
        <begin position="51"/>
        <end position="77"/>
    </location>
</feature>
<dbReference type="EMBL" id="VSRR010013410">
    <property type="protein sequence ID" value="MPC55757.1"/>
    <property type="molecule type" value="Genomic_DNA"/>
</dbReference>
<name>A0A5B7GEI6_PORTR</name>
<sequence length="77" mass="8610">MYLSPPPRWDQCTLHSTPQQYAVTSALSLVNWRRALNSSSSSPKSSSSSSHFPKTNTTPSQQSYFLPHPWNNSPCGR</sequence>
<keyword evidence="3" id="KW-1185">Reference proteome</keyword>
<accession>A0A5B7GEI6</accession>
<dbReference type="AlphaFoldDB" id="A0A5B7GEI6"/>
<proteinExistence type="predicted"/>
<reference evidence="2 3" key="1">
    <citation type="submission" date="2019-05" db="EMBL/GenBank/DDBJ databases">
        <title>Another draft genome of Portunus trituberculatus and its Hox gene families provides insights of decapod evolution.</title>
        <authorList>
            <person name="Jeong J.-H."/>
            <person name="Song I."/>
            <person name="Kim S."/>
            <person name="Choi T."/>
            <person name="Kim D."/>
            <person name="Ryu S."/>
            <person name="Kim W."/>
        </authorList>
    </citation>
    <scope>NUCLEOTIDE SEQUENCE [LARGE SCALE GENOMIC DNA]</scope>
    <source>
        <tissue evidence="2">Muscle</tissue>
    </source>
</reference>
<evidence type="ECO:0000313" key="2">
    <source>
        <dbReference type="EMBL" id="MPC55757.1"/>
    </source>
</evidence>
<dbReference type="Proteomes" id="UP000324222">
    <property type="component" value="Unassembled WGS sequence"/>
</dbReference>
<organism evidence="2 3">
    <name type="scientific">Portunus trituberculatus</name>
    <name type="common">Swimming crab</name>
    <name type="synonym">Neptunus trituberculatus</name>
    <dbReference type="NCBI Taxonomy" id="210409"/>
    <lineage>
        <taxon>Eukaryota</taxon>
        <taxon>Metazoa</taxon>
        <taxon>Ecdysozoa</taxon>
        <taxon>Arthropoda</taxon>
        <taxon>Crustacea</taxon>
        <taxon>Multicrustacea</taxon>
        <taxon>Malacostraca</taxon>
        <taxon>Eumalacostraca</taxon>
        <taxon>Eucarida</taxon>
        <taxon>Decapoda</taxon>
        <taxon>Pleocyemata</taxon>
        <taxon>Brachyura</taxon>
        <taxon>Eubrachyura</taxon>
        <taxon>Portunoidea</taxon>
        <taxon>Portunidae</taxon>
        <taxon>Portuninae</taxon>
        <taxon>Portunus</taxon>
    </lineage>
</organism>
<evidence type="ECO:0000256" key="1">
    <source>
        <dbReference type="SAM" id="MobiDB-lite"/>
    </source>
</evidence>
<protein>
    <submittedName>
        <fullName evidence="2">Uncharacterized protein</fullName>
    </submittedName>
</protein>
<comment type="caution">
    <text evidence="2">The sequence shown here is derived from an EMBL/GenBank/DDBJ whole genome shotgun (WGS) entry which is preliminary data.</text>
</comment>
<feature type="region of interest" description="Disordered" evidence="1">
    <location>
        <begin position="37"/>
        <end position="77"/>
    </location>
</feature>
<evidence type="ECO:0000313" key="3">
    <source>
        <dbReference type="Proteomes" id="UP000324222"/>
    </source>
</evidence>
<gene>
    <name evidence="2" type="ORF">E2C01_049701</name>
</gene>
<feature type="compositionally biased region" description="Low complexity" evidence="1">
    <location>
        <begin position="38"/>
        <end position="50"/>
    </location>
</feature>